<organism evidence="2">
    <name type="scientific">Tanacetum cinerariifolium</name>
    <name type="common">Dalmatian daisy</name>
    <name type="synonym">Chrysanthemum cinerariifolium</name>
    <dbReference type="NCBI Taxonomy" id="118510"/>
    <lineage>
        <taxon>Eukaryota</taxon>
        <taxon>Viridiplantae</taxon>
        <taxon>Streptophyta</taxon>
        <taxon>Embryophyta</taxon>
        <taxon>Tracheophyta</taxon>
        <taxon>Spermatophyta</taxon>
        <taxon>Magnoliopsida</taxon>
        <taxon>eudicotyledons</taxon>
        <taxon>Gunneridae</taxon>
        <taxon>Pentapetalae</taxon>
        <taxon>asterids</taxon>
        <taxon>campanulids</taxon>
        <taxon>Asterales</taxon>
        <taxon>Asteraceae</taxon>
        <taxon>Asteroideae</taxon>
        <taxon>Anthemideae</taxon>
        <taxon>Anthemidinae</taxon>
        <taxon>Tanacetum</taxon>
    </lineage>
</organism>
<evidence type="ECO:0000313" key="2">
    <source>
        <dbReference type="EMBL" id="GEY13876.1"/>
    </source>
</evidence>
<dbReference type="EMBL" id="BKCJ010154721">
    <property type="protein sequence ID" value="GEY13876.1"/>
    <property type="molecule type" value="Genomic_DNA"/>
</dbReference>
<feature type="compositionally biased region" description="Polar residues" evidence="1">
    <location>
        <begin position="136"/>
        <end position="160"/>
    </location>
</feature>
<reference evidence="2" key="1">
    <citation type="journal article" date="2019" name="Sci. Rep.">
        <title>Draft genome of Tanacetum cinerariifolium, the natural source of mosquito coil.</title>
        <authorList>
            <person name="Yamashiro T."/>
            <person name="Shiraishi A."/>
            <person name="Satake H."/>
            <person name="Nakayama K."/>
        </authorList>
    </citation>
    <scope>NUCLEOTIDE SEQUENCE</scope>
</reference>
<name>A0A699HMY2_TANCI</name>
<evidence type="ECO:0000256" key="1">
    <source>
        <dbReference type="SAM" id="MobiDB-lite"/>
    </source>
</evidence>
<accession>A0A699HMY2</accession>
<dbReference type="AlphaFoldDB" id="A0A699HMY2"/>
<feature type="region of interest" description="Disordered" evidence="1">
    <location>
        <begin position="134"/>
        <end position="160"/>
    </location>
</feature>
<comment type="caution">
    <text evidence="2">The sequence shown here is derived from an EMBL/GenBank/DDBJ whole genome shotgun (WGS) entry which is preliminary data.</text>
</comment>
<protein>
    <submittedName>
        <fullName evidence="2">Uncharacterized protein</fullName>
    </submittedName>
</protein>
<proteinExistence type="predicted"/>
<sequence>MLLAKKDEAQRTLSDEQNDFLLADTYEVEEFKDLNATLYMMVRIQQAGNDLDNGPIYDSDFISEFSKREDKYLDDIIDLKRKIKANKNMVVKMSHSIQAIHMLGPEPNSFYDLSLKNGLGYKILIGAWRRRHKTPLTPSRSSGDGVTTANKKNPLEDSTG</sequence>
<gene>
    <name evidence="2" type="ORF">Tci_385850</name>
</gene>